<dbReference type="Gene3D" id="3.40.50.880">
    <property type="match status" value="1"/>
</dbReference>
<dbReference type="PANTHER" id="PTHR11922">
    <property type="entry name" value="GMP SYNTHASE-RELATED"/>
    <property type="match status" value="1"/>
</dbReference>
<gene>
    <name evidence="9 12" type="primary">guaA</name>
    <name evidence="12" type="ORF">V1I91_15120</name>
</gene>
<comment type="pathway">
    <text evidence="2 9">Purine metabolism; GMP biosynthesis; GMP from XMP (L-Gln route): step 1/1.</text>
</comment>
<evidence type="ECO:0000256" key="5">
    <source>
        <dbReference type="ARBA" id="ARBA00022749"/>
    </source>
</evidence>
<dbReference type="Pfam" id="PF02540">
    <property type="entry name" value="NAD_synthase"/>
    <property type="match status" value="1"/>
</dbReference>
<evidence type="ECO:0000256" key="7">
    <source>
        <dbReference type="ARBA" id="ARBA00022840"/>
    </source>
</evidence>
<evidence type="ECO:0000256" key="4">
    <source>
        <dbReference type="ARBA" id="ARBA00022741"/>
    </source>
</evidence>
<dbReference type="HAMAP" id="MF_00344">
    <property type="entry name" value="GMP_synthase"/>
    <property type="match status" value="1"/>
</dbReference>
<feature type="binding site" evidence="10">
    <location>
        <begin position="221"/>
        <end position="227"/>
    </location>
    <ligand>
        <name>ATP</name>
        <dbReference type="ChEBI" id="CHEBI:30616"/>
    </ligand>
</feature>
<comment type="caution">
    <text evidence="12">The sequence shown here is derived from an EMBL/GenBank/DDBJ whole genome shotgun (WGS) entry which is preliminary data.</text>
</comment>
<comment type="subunit">
    <text evidence="9">Homodimer.</text>
</comment>
<dbReference type="InterPro" id="IPR025777">
    <property type="entry name" value="GMPS_ATP_PPase_dom"/>
</dbReference>
<evidence type="ECO:0000313" key="12">
    <source>
        <dbReference type="EMBL" id="MEE1977415.1"/>
    </source>
</evidence>
<protein>
    <recommendedName>
        <fullName evidence="9">GMP synthase [glutamine-hydrolyzing]</fullName>
        <ecNumber evidence="9">6.3.5.2</ecNumber>
    </recommendedName>
    <alternativeName>
        <fullName evidence="9">GMP synthetase</fullName>
    </alternativeName>
    <alternativeName>
        <fullName evidence="9">Glutamine amidotransferase</fullName>
    </alternativeName>
</protein>
<feature type="active site" description="Nucleophile" evidence="9">
    <location>
        <position position="79"/>
    </location>
</feature>
<evidence type="ECO:0000256" key="2">
    <source>
        <dbReference type="ARBA" id="ARBA00005153"/>
    </source>
</evidence>
<dbReference type="InterPro" id="IPR014729">
    <property type="entry name" value="Rossmann-like_a/b/a_fold"/>
</dbReference>
<dbReference type="RefSeq" id="WP_272652105.1">
    <property type="nucleotide sequence ID" value="NZ_JAZDDG010000007.1"/>
</dbReference>
<comment type="catalytic activity">
    <reaction evidence="9">
        <text>XMP + L-glutamine + ATP + H2O = GMP + L-glutamate + AMP + diphosphate + 2 H(+)</text>
        <dbReference type="Rhea" id="RHEA:11680"/>
        <dbReference type="ChEBI" id="CHEBI:15377"/>
        <dbReference type="ChEBI" id="CHEBI:15378"/>
        <dbReference type="ChEBI" id="CHEBI:29985"/>
        <dbReference type="ChEBI" id="CHEBI:30616"/>
        <dbReference type="ChEBI" id="CHEBI:33019"/>
        <dbReference type="ChEBI" id="CHEBI:57464"/>
        <dbReference type="ChEBI" id="CHEBI:58115"/>
        <dbReference type="ChEBI" id="CHEBI:58359"/>
        <dbReference type="ChEBI" id="CHEBI:456215"/>
        <dbReference type="EC" id="6.3.5.2"/>
    </reaction>
</comment>
<evidence type="ECO:0000256" key="8">
    <source>
        <dbReference type="ARBA" id="ARBA00022962"/>
    </source>
</evidence>
<dbReference type="InterPro" id="IPR022955">
    <property type="entry name" value="GMP_synthase"/>
</dbReference>
<keyword evidence="8 9" id="KW-0315">Glutamine amidotransferase</keyword>
<feature type="active site" evidence="9">
    <location>
        <position position="167"/>
    </location>
</feature>
<evidence type="ECO:0000256" key="6">
    <source>
        <dbReference type="ARBA" id="ARBA00022755"/>
    </source>
</evidence>
<dbReference type="SUPFAM" id="SSF52317">
    <property type="entry name" value="Class I glutamine amidotransferase-like"/>
    <property type="match status" value="1"/>
</dbReference>
<organism evidence="12 13">
    <name type="scientific">Maribacter cobaltidurans</name>
    <dbReference type="NCBI Taxonomy" id="1178778"/>
    <lineage>
        <taxon>Bacteria</taxon>
        <taxon>Pseudomonadati</taxon>
        <taxon>Bacteroidota</taxon>
        <taxon>Flavobacteriia</taxon>
        <taxon>Flavobacteriales</taxon>
        <taxon>Flavobacteriaceae</taxon>
        <taxon>Maribacter</taxon>
    </lineage>
</organism>
<dbReference type="Proteomes" id="UP001356308">
    <property type="component" value="Unassembled WGS sequence"/>
</dbReference>
<dbReference type="Gene3D" id="3.40.50.620">
    <property type="entry name" value="HUPs"/>
    <property type="match status" value="1"/>
</dbReference>
<dbReference type="CDD" id="cd01742">
    <property type="entry name" value="GATase1_GMP_Synthase"/>
    <property type="match status" value="1"/>
</dbReference>
<feature type="domain" description="GMPS ATP-PPase" evidence="11">
    <location>
        <begin position="194"/>
        <end position="385"/>
    </location>
</feature>
<dbReference type="InterPro" id="IPR017926">
    <property type="entry name" value="GATASE"/>
</dbReference>
<reference evidence="12 13" key="1">
    <citation type="submission" date="2024-01" db="EMBL/GenBank/DDBJ databases">
        <title>Maribacter spp. originated from different algae showed divergent polysaccharides utilization ability.</title>
        <authorList>
            <person name="Wang H."/>
            <person name="Wu Y."/>
        </authorList>
    </citation>
    <scope>NUCLEOTIDE SEQUENCE [LARGE SCALE GENOMIC DNA]</scope>
    <source>
        <strain evidence="12 13">PR1</strain>
    </source>
</reference>
<evidence type="ECO:0000256" key="9">
    <source>
        <dbReference type="HAMAP-Rule" id="MF_00344"/>
    </source>
</evidence>
<dbReference type="Pfam" id="PF00117">
    <property type="entry name" value="GATase"/>
    <property type="match status" value="1"/>
</dbReference>
<dbReference type="InterPro" id="IPR004739">
    <property type="entry name" value="GMP_synth_GATase"/>
</dbReference>
<dbReference type="NCBIfam" id="TIGR00888">
    <property type="entry name" value="guaA_Nterm"/>
    <property type="match status" value="1"/>
</dbReference>
<keyword evidence="6 9" id="KW-0658">Purine biosynthesis</keyword>
<dbReference type="PROSITE" id="PS51553">
    <property type="entry name" value="GMPS_ATP_PPASE"/>
    <property type="match status" value="1"/>
</dbReference>
<evidence type="ECO:0000259" key="11">
    <source>
        <dbReference type="PROSITE" id="PS51553"/>
    </source>
</evidence>
<dbReference type="SUPFAM" id="SSF54810">
    <property type="entry name" value="GMP synthetase C-terminal dimerisation domain"/>
    <property type="match status" value="1"/>
</dbReference>
<dbReference type="NCBIfam" id="NF000848">
    <property type="entry name" value="PRK00074.1"/>
    <property type="match status" value="1"/>
</dbReference>
<dbReference type="InterPro" id="IPR022310">
    <property type="entry name" value="NAD/GMP_synthase"/>
</dbReference>
<evidence type="ECO:0000256" key="1">
    <source>
        <dbReference type="ARBA" id="ARBA00002332"/>
    </source>
</evidence>
<dbReference type="PANTHER" id="PTHR11922:SF2">
    <property type="entry name" value="GMP SYNTHASE [GLUTAMINE-HYDROLYZING]"/>
    <property type="match status" value="1"/>
</dbReference>
<dbReference type="PRINTS" id="PR00096">
    <property type="entry name" value="GATASE"/>
</dbReference>
<name>A0ABU7IX01_9FLAO</name>
<dbReference type="SUPFAM" id="SSF52402">
    <property type="entry name" value="Adenine nucleotide alpha hydrolases-like"/>
    <property type="match status" value="1"/>
</dbReference>
<keyword evidence="5 9" id="KW-0332">GMP biosynthesis</keyword>
<keyword evidence="13" id="KW-1185">Reference proteome</keyword>
<dbReference type="InterPro" id="IPR001674">
    <property type="entry name" value="GMP_synth_C"/>
</dbReference>
<evidence type="ECO:0000256" key="3">
    <source>
        <dbReference type="ARBA" id="ARBA00022598"/>
    </source>
</evidence>
<evidence type="ECO:0000313" key="13">
    <source>
        <dbReference type="Proteomes" id="UP001356308"/>
    </source>
</evidence>
<keyword evidence="3 9" id="KW-0436">Ligase</keyword>
<proteinExistence type="inferred from homology"/>
<dbReference type="Pfam" id="PF00958">
    <property type="entry name" value="GMP_synt_C"/>
    <property type="match status" value="1"/>
</dbReference>
<dbReference type="CDD" id="cd01997">
    <property type="entry name" value="GMP_synthase_C"/>
    <property type="match status" value="1"/>
</dbReference>
<dbReference type="NCBIfam" id="TIGR00884">
    <property type="entry name" value="guaA_Cterm"/>
    <property type="match status" value="1"/>
</dbReference>
<dbReference type="InterPro" id="IPR029062">
    <property type="entry name" value="Class_I_gatase-like"/>
</dbReference>
<dbReference type="EC" id="6.3.5.2" evidence="9"/>
<accession>A0ABU7IX01</accession>
<dbReference type="Gene3D" id="3.30.300.10">
    <property type="match status" value="1"/>
</dbReference>
<keyword evidence="7 9" id="KW-0067">ATP-binding</keyword>
<dbReference type="EMBL" id="JAZDDG010000007">
    <property type="protein sequence ID" value="MEE1977415.1"/>
    <property type="molecule type" value="Genomic_DNA"/>
</dbReference>
<dbReference type="GO" id="GO:0003922">
    <property type="term" value="F:GMP synthase (glutamine-hydrolyzing) activity"/>
    <property type="evidence" value="ECO:0007669"/>
    <property type="project" value="UniProtKB-EC"/>
</dbReference>
<keyword evidence="4 9" id="KW-0547">Nucleotide-binding</keyword>
<feature type="active site" evidence="9">
    <location>
        <position position="169"/>
    </location>
</feature>
<evidence type="ECO:0000256" key="10">
    <source>
        <dbReference type="PROSITE-ProRule" id="PRU00886"/>
    </source>
</evidence>
<sequence length="510" mass="56402">MQNNVLILDFGSQYTQLIARRVRELNIFCEIKPYNKLPDDLSEYKAVILSGSPHSVRAEDAPHPDLSGIKGKKPLLGVCYGAQYLAHFNGGNVEKSNTREYGRAKLAKIYEEDPFLKDIGIGSQVWMSHADTIKSLPDNSILLCSTHDVENAAFKFNGEDTYGIQFHPEVYHSTDGKQILENFLVNIAKVEQTWTPAAFVETTVAGLKAKIGNEKVILGLSGGVDSSVAAVLLNKAIGKNLHCIFVNNGLLRKNEFEDVLHQYKDMGLNVKGVDASARFLDALEGESDPESKRKTIGRVFIEVFDDESHLVDNAKWLAQGTIYPDVIESVSATGGPSATIKSHHNVGGLPDFMKLKVVEPLKMLFKDEVRRVGKSMGLEPNLLGRHPFPGPGLAIRILGDITREKVAILQEVDHIFIKGLKDWGLYDQVWQAGAMLLPVNSVGVMGDERTYEKCVALRAVESTDGMTADWVNLPYEFLQKTSNDIINKVPGVNRVVYDISSKPPATIEWE</sequence>
<comment type="function">
    <text evidence="1 9">Catalyzes the synthesis of GMP from XMP.</text>
</comment>
<dbReference type="PROSITE" id="PS51273">
    <property type="entry name" value="GATASE_TYPE_1"/>
    <property type="match status" value="1"/>
</dbReference>